<sequence>MAPFLKLASILCTRKPRTTPRPLQIRKMSTPFRPKQAVQFDGALAQELQGNVSEAIARELITLVPPIKPGFVIHDNGCGYGAVTGEIMKSSELVKSGEPPGFKIYSTDKSISYLAQLRSTLAKNPTWPVEVQTMDANKLTFPDDIFDLSITDFVLLGLDDEVGAAGHILRTVKHGGTAAVAIWKEKPWQAALKEAHWRTRGADAPLPPFLAVVDYDTEKFKGILRDAGHEHTAFFERPAWIQMPDLKRWATIAWTFLSTPAGGWTQADEDKWDQAIEICAEEMQKGDSYKYEDGVHSIRMVATIAVTSKL</sequence>
<proteinExistence type="predicted"/>
<dbReference type="EMBL" id="CAUWAG010000006">
    <property type="protein sequence ID" value="CAJ2504436.1"/>
    <property type="molecule type" value="Genomic_DNA"/>
</dbReference>
<dbReference type="Pfam" id="PF08241">
    <property type="entry name" value="Methyltransf_11"/>
    <property type="match status" value="1"/>
</dbReference>
<dbReference type="CDD" id="cd02440">
    <property type="entry name" value="AdoMet_MTases"/>
    <property type="match status" value="1"/>
</dbReference>
<name>A0AAI8VH38_9PEZI</name>
<reference evidence="2" key="1">
    <citation type="submission" date="2023-10" db="EMBL/GenBank/DDBJ databases">
        <authorList>
            <person name="Hackl T."/>
        </authorList>
    </citation>
    <scope>NUCLEOTIDE SEQUENCE</scope>
</reference>
<dbReference type="SUPFAM" id="SSF53335">
    <property type="entry name" value="S-adenosyl-L-methionine-dependent methyltransferases"/>
    <property type="match status" value="1"/>
</dbReference>
<organism evidence="2 3">
    <name type="scientific">Anthostomella pinea</name>
    <dbReference type="NCBI Taxonomy" id="933095"/>
    <lineage>
        <taxon>Eukaryota</taxon>
        <taxon>Fungi</taxon>
        <taxon>Dikarya</taxon>
        <taxon>Ascomycota</taxon>
        <taxon>Pezizomycotina</taxon>
        <taxon>Sordariomycetes</taxon>
        <taxon>Xylariomycetidae</taxon>
        <taxon>Xylariales</taxon>
        <taxon>Xylariaceae</taxon>
        <taxon>Anthostomella</taxon>
    </lineage>
</organism>
<evidence type="ECO:0000259" key="1">
    <source>
        <dbReference type="Pfam" id="PF08241"/>
    </source>
</evidence>
<gene>
    <name evidence="2" type="ORF">KHLLAP_LOCUS4904</name>
</gene>
<dbReference type="Proteomes" id="UP001295740">
    <property type="component" value="Unassembled WGS sequence"/>
</dbReference>
<evidence type="ECO:0000313" key="2">
    <source>
        <dbReference type="EMBL" id="CAJ2504436.1"/>
    </source>
</evidence>
<evidence type="ECO:0000313" key="3">
    <source>
        <dbReference type="Proteomes" id="UP001295740"/>
    </source>
</evidence>
<accession>A0AAI8VH38</accession>
<protein>
    <submittedName>
        <fullName evidence="2">Uu.00g118300.m01.CDS01</fullName>
    </submittedName>
</protein>
<dbReference type="Gene3D" id="3.40.50.150">
    <property type="entry name" value="Vaccinia Virus protein VP39"/>
    <property type="match status" value="1"/>
</dbReference>
<dbReference type="InterPro" id="IPR029063">
    <property type="entry name" value="SAM-dependent_MTases_sf"/>
</dbReference>
<keyword evidence="3" id="KW-1185">Reference proteome</keyword>
<feature type="domain" description="Methyltransferase type 11" evidence="1">
    <location>
        <begin position="75"/>
        <end position="179"/>
    </location>
</feature>
<comment type="caution">
    <text evidence="2">The sequence shown here is derived from an EMBL/GenBank/DDBJ whole genome shotgun (WGS) entry which is preliminary data.</text>
</comment>
<dbReference type="InterPro" id="IPR013216">
    <property type="entry name" value="Methyltransf_11"/>
</dbReference>
<dbReference type="AlphaFoldDB" id="A0AAI8VH38"/>
<dbReference type="GO" id="GO:0008757">
    <property type="term" value="F:S-adenosylmethionine-dependent methyltransferase activity"/>
    <property type="evidence" value="ECO:0007669"/>
    <property type="project" value="InterPro"/>
</dbReference>